<dbReference type="AlphaFoldDB" id="A0A1T0B9V1"/>
<evidence type="ECO:0000313" key="2">
    <source>
        <dbReference type="Proteomes" id="UP000190023"/>
    </source>
</evidence>
<name>A0A1T0B9V1_9PAST</name>
<dbReference type="Proteomes" id="UP000190023">
    <property type="component" value="Unassembled WGS sequence"/>
</dbReference>
<protein>
    <submittedName>
        <fullName evidence="1">Uncharacterized protein</fullName>
    </submittedName>
</protein>
<proteinExistence type="predicted"/>
<comment type="caution">
    <text evidence="1">The sequence shown here is derived from an EMBL/GenBank/DDBJ whole genome shotgun (WGS) entry which is preliminary data.</text>
</comment>
<dbReference type="STRING" id="123822.B0188_02150"/>
<evidence type="ECO:0000313" key="1">
    <source>
        <dbReference type="EMBL" id="OOS06551.1"/>
    </source>
</evidence>
<accession>A0A1T0B9V1</accession>
<reference evidence="1 2" key="1">
    <citation type="submission" date="2017-02" db="EMBL/GenBank/DDBJ databases">
        <title>Draft genome sequence of Haemophilus felis CCUG 31170 type strain.</title>
        <authorList>
            <person name="Engstrom-Jakobsson H."/>
            <person name="Salva-Serra F."/>
            <person name="Thorell K."/>
            <person name="Gonzales-Siles L."/>
            <person name="Karlsson R."/>
            <person name="Boulund F."/>
            <person name="Engstrand L."/>
            <person name="Kristiansson E."/>
            <person name="Moore E."/>
        </authorList>
    </citation>
    <scope>NUCLEOTIDE SEQUENCE [LARGE SCALE GENOMIC DNA]</scope>
    <source>
        <strain evidence="1 2">CCUG 31170</strain>
    </source>
</reference>
<organism evidence="1 2">
    <name type="scientific">[Haemophilus] felis</name>
    <dbReference type="NCBI Taxonomy" id="123822"/>
    <lineage>
        <taxon>Bacteria</taxon>
        <taxon>Pseudomonadati</taxon>
        <taxon>Pseudomonadota</taxon>
        <taxon>Gammaproteobacteria</taxon>
        <taxon>Pasteurellales</taxon>
        <taxon>Pasteurellaceae</taxon>
    </lineage>
</organism>
<keyword evidence="2" id="KW-1185">Reference proteome</keyword>
<gene>
    <name evidence="1" type="ORF">B0188_02150</name>
</gene>
<sequence>MNKEKSIKLDVNDKDLAVKVLYARELGYNVEFSMSDYFKYTAAKNINITSFRIFSRFFSGVDTEGNKIDFSSYKGKEISYADMVDLIYKYPTHPKENNNIKTGYEFTALYEEYTKKKSLYDKAMKGELVLSHYKTNSNDDRYAANALIFGSASLEIEHKNVKFYIDKNGIPSEIQNFSFIALDDNYDYKSNKIPTILNKIVQYALRDSSSATTKIRFIDDRGDNRFITINRTEFDWLKHHTSN</sequence>
<dbReference type="EMBL" id="MUYB01000007">
    <property type="protein sequence ID" value="OOS06551.1"/>
    <property type="molecule type" value="Genomic_DNA"/>
</dbReference>